<gene>
    <name evidence="2" type="primary">Vigan.09G001500</name>
    <name evidence="2" type="ORF">VIGAN_09001500</name>
</gene>
<feature type="compositionally biased region" description="Polar residues" evidence="1">
    <location>
        <begin position="38"/>
        <end position="52"/>
    </location>
</feature>
<dbReference type="AlphaFoldDB" id="A0A0S3SV76"/>
<feature type="region of interest" description="Disordered" evidence="1">
    <location>
        <begin position="23"/>
        <end position="52"/>
    </location>
</feature>
<evidence type="ECO:0000313" key="2">
    <source>
        <dbReference type="EMBL" id="BAT96732.1"/>
    </source>
</evidence>
<evidence type="ECO:0000256" key="1">
    <source>
        <dbReference type="SAM" id="MobiDB-lite"/>
    </source>
</evidence>
<reference evidence="2 3" key="1">
    <citation type="journal article" date="2015" name="Sci. Rep.">
        <title>The power of single molecule real-time sequencing technology in the de novo assembly of a eukaryotic genome.</title>
        <authorList>
            <person name="Sakai H."/>
            <person name="Naito K."/>
            <person name="Ogiso-Tanaka E."/>
            <person name="Takahashi Y."/>
            <person name="Iseki K."/>
            <person name="Muto C."/>
            <person name="Satou K."/>
            <person name="Teruya K."/>
            <person name="Shiroma A."/>
            <person name="Shimoji M."/>
            <person name="Hirano T."/>
            <person name="Itoh T."/>
            <person name="Kaga A."/>
            <person name="Tomooka N."/>
        </authorList>
    </citation>
    <scope>NUCLEOTIDE SEQUENCE [LARGE SCALE GENOMIC DNA]</scope>
    <source>
        <strain evidence="3">cv. Shumari</strain>
    </source>
</reference>
<evidence type="ECO:0000313" key="3">
    <source>
        <dbReference type="Proteomes" id="UP000291084"/>
    </source>
</evidence>
<keyword evidence="3" id="KW-1185">Reference proteome</keyword>
<organism evidence="2 3">
    <name type="scientific">Vigna angularis var. angularis</name>
    <dbReference type="NCBI Taxonomy" id="157739"/>
    <lineage>
        <taxon>Eukaryota</taxon>
        <taxon>Viridiplantae</taxon>
        <taxon>Streptophyta</taxon>
        <taxon>Embryophyta</taxon>
        <taxon>Tracheophyta</taxon>
        <taxon>Spermatophyta</taxon>
        <taxon>Magnoliopsida</taxon>
        <taxon>eudicotyledons</taxon>
        <taxon>Gunneridae</taxon>
        <taxon>Pentapetalae</taxon>
        <taxon>rosids</taxon>
        <taxon>fabids</taxon>
        <taxon>Fabales</taxon>
        <taxon>Fabaceae</taxon>
        <taxon>Papilionoideae</taxon>
        <taxon>50 kb inversion clade</taxon>
        <taxon>NPAAA clade</taxon>
        <taxon>indigoferoid/millettioid clade</taxon>
        <taxon>Phaseoleae</taxon>
        <taxon>Vigna</taxon>
    </lineage>
</organism>
<accession>A0A0S3SV76</accession>
<dbReference type="EMBL" id="AP015042">
    <property type="protein sequence ID" value="BAT96732.1"/>
    <property type="molecule type" value="Genomic_DNA"/>
</dbReference>
<dbReference type="Proteomes" id="UP000291084">
    <property type="component" value="Chromosome 9"/>
</dbReference>
<feature type="non-terminal residue" evidence="2">
    <location>
        <position position="1"/>
    </location>
</feature>
<protein>
    <submittedName>
        <fullName evidence="2">Uncharacterized protein</fullName>
    </submittedName>
</protein>
<proteinExistence type="predicted"/>
<name>A0A0S3SV76_PHAAN</name>
<sequence>RISNEAKGNFSVQLKVTTSSFDVESMATTSPDRRPSSHPRNTTQGISRRCNGNSCKSKIASAGAKNSESRFGFF</sequence>